<evidence type="ECO:0000313" key="3">
    <source>
        <dbReference type="Proteomes" id="UP000319663"/>
    </source>
</evidence>
<evidence type="ECO:0000313" key="2">
    <source>
        <dbReference type="EMBL" id="TQB67952.1"/>
    </source>
</evidence>
<keyword evidence="3" id="KW-1185">Reference proteome</keyword>
<accession>A0A507QL93</accession>
<dbReference type="AlphaFoldDB" id="A0A507QL93"/>
<feature type="region of interest" description="Disordered" evidence="1">
    <location>
        <begin position="223"/>
        <end position="253"/>
    </location>
</feature>
<dbReference type="STRING" id="5098.A0A507QL93"/>
<reference evidence="2 3" key="1">
    <citation type="submission" date="2019-06" db="EMBL/GenBank/DDBJ databases">
        <title>Wine fermentation using esterase from Monascus purpureus.</title>
        <authorList>
            <person name="Geng C."/>
            <person name="Zhang Y."/>
        </authorList>
    </citation>
    <scope>NUCLEOTIDE SEQUENCE [LARGE SCALE GENOMIC DNA]</scope>
    <source>
        <strain evidence="2">HQ1</strain>
    </source>
</reference>
<organism evidence="2 3">
    <name type="scientific">Monascus purpureus</name>
    <name type="common">Red mold</name>
    <name type="synonym">Monascus anka</name>
    <dbReference type="NCBI Taxonomy" id="5098"/>
    <lineage>
        <taxon>Eukaryota</taxon>
        <taxon>Fungi</taxon>
        <taxon>Dikarya</taxon>
        <taxon>Ascomycota</taxon>
        <taxon>Pezizomycotina</taxon>
        <taxon>Eurotiomycetes</taxon>
        <taxon>Eurotiomycetidae</taxon>
        <taxon>Eurotiales</taxon>
        <taxon>Aspergillaceae</taxon>
        <taxon>Monascus</taxon>
    </lineage>
</organism>
<dbReference type="Proteomes" id="UP000319663">
    <property type="component" value="Unassembled WGS sequence"/>
</dbReference>
<dbReference type="OrthoDB" id="27934at2759"/>
<sequence length="285" mass="32569">MAHLSNTTQKRRLGQASSALSKPFKSPLRQPAQKNTDKEEKNHDTFQIPKREKRKELASLSINQQDTTEHDSNDNGINDNGNNEDEPTSNTNKRHKPLPLKNYSSVSPFHLRPKLHLLKQDPELSNLQKKQRTLQSRLLALRTEVDTALQALRIESSDRDAELEALILKWRSVSQDAAEELFSSARERVARMGGVSGWKRMQKERREQEQRQMLIEMEIAGAEARGPGGDDDCKEEGDVALQGTNGKDVDDDEDKEFTMDMMLNTLNVDLKIIGFDRENQRWNKP</sequence>
<name>A0A507QL93_MONPU</name>
<feature type="region of interest" description="Disordered" evidence="1">
    <location>
        <begin position="1"/>
        <end position="106"/>
    </location>
</feature>
<dbReference type="Gene3D" id="6.10.140.1020">
    <property type="match status" value="1"/>
</dbReference>
<feature type="compositionally biased region" description="Basic and acidic residues" evidence="1">
    <location>
        <begin position="35"/>
        <end position="44"/>
    </location>
</feature>
<gene>
    <name evidence="2" type="ORF">MPDQ_004301</name>
</gene>
<protein>
    <recommendedName>
        <fullName evidence="4">Swi5-dependent recombination DNA repair protein 1</fullName>
    </recommendedName>
</protein>
<dbReference type="GO" id="GO:0006310">
    <property type="term" value="P:DNA recombination"/>
    <property type="evidence" value="ECO:0007669"/>
    <property type="project" value="TreeGrafter"/>
</dbReference>
<proteinExistence type="predicted"/>
<evidence type="ECO:0008006" key="4">
    <source>
        <dbReference type="Google" id="ProtNLM"/>
    </source>
</evidence>
<dbReference type="PANTHER" id="PTHR28527:SF1">
    <property type="entry name" value="SWI5-DEPENDENT RECOMBINATION DNA REPAIR PROTEIN 1"/>
    <property type="match status" value="1"/>
</dbReference>
<dbReference type="PANTHER" id="PTHR28527">
    <property type="entry name" value="MATING-TYPE SWITCHING PROTEIN SWI2-RELATED"/>
    <property type="match status" value="1"/>
</dbReference>
<dbReference type="EMBL" id="VIFY01000276">
    <property type="protein sequence ID" value="TQB67952.1"/>
    <property type="molecule type" value="Genomic_DNA"/>
</dbReference>
<comment type="caution">
    <text evidence="2">The sequence shown here is derived from an EMBL/GenBank/DDBJ whole genome shotgun (WGS) entry which is preliminary data.</text>
</comment>
<evidence type="ECO:0000256" key="1">
    <source>
        <dbReference type="SAM" id="MobiDB-lite"/>
    </source>
</evidence>